<dbReference type="Pfam" id="PF00145">
    <property type="entry name" value="DNA_methylase"/>
    <property type="match status" value="1"/>
</dbReference>
<evidence type="ECO:0000256" key="5">
    <source>
        <dbReference type="ARBA" id="ARBA00047422"/>
    </source>
</evidence>
<dbReference type="AlphaFoldDB" id="A0A6S6SV20"/>
<dbReference type="InterPro" id="IPR031303">
    <property type="entry name" value="C5_meth_CS"/>
</dbReference>
<dbReference type="InterPro" id="IPR001525">
    <property type="entry name" value="C5_MeTfrase"/>
</dbReference>
<evidence type="ECO:0000256" key="3">
    <source>
        <dbReference type="ARBA" id="ARBA00022691"/>
    </source>
</evidence>
<evidence type="ECO:0000256" key="6">
    <source>
        <dbReference type="PROSITE-ProRule" id="PRU01016"/>
    </source>
</evidence>
<dbReference type="PANTHER" id="PTHR46098:SF1">
    <property type="entry name" value="TRNA (CYTOSINE(38)-C(5))-METHYLTRANSFERASE"/>
    <property type="match status" value="1"/>
</dbReference>
<dbReference type="Gene3D" id="3.40.50.150">
    <property type="entry name" value="Vaccinia Virus protein VP39"/>
    <property type="match status" value="1"/>
</dbReference>
<dbReference type="GO" id="GO:0032259">
    <property type="term" value="P:methylation"/>
    <property type="evidence" value="ECO:0007669"/>
    <property type="project" value="UniProtKB-KW"/>
</dbReference>
<protein>
    <recommendedName>
        <fullName evidence="8">Cytosine-specific methyltransferase</fullName>
        <ecNumber evidence="8">2.1.1.37</ecNumber>
    </recommendedName>
</protein>
<dbReference type="PROSITE" id="PS51679">
    <property type="entry name" value="SAM_MT_C5"/>
    <property type="match status" value="1"/>
</dbReference>
<sequence>MNEETLKYIDLFSGIGGFRRALELLSNDLGRKTKCVAFSEIDKYAVTSYKANYNTRDEIEIGDIELFAKDPEQIKSLPNFDIVFGGFPCQPFSMMGKKLGLQDERGGLFFSVMKIVDIKKPKYILLENVRNLFTHDKGSTYQQLKEELEEHGYNVQEDILNTSNFGLPQHRRRLYIFASRKDLNTPTDIFNANLIQEHFSKLQDRSIKTYKNVLDGILDQNKVEDKYYLSEKIKPTILSNGTKNFKSNSQINQLIARPLTATMVKMHRACQDNYYSQEFLDADCQTSYLENSFSKDEEATHKIRKLTPWETLKLQGFEKDFFINSQKAGVSNHQLYKQAGNAVSVNTVYTVLDYLITKESHVL</sequence>
<keyword evidence="3 6" id="KW-0949">S-adenosyl-L-methionine</keyword>
<name>A0A6S6SV20_9BACT</name>
<evidence type="ECO:0000256" key="8">
    <source>
        <dbReference type="RuleBase" id="RU000417"/>
    </source>
</evidence>
<dbReference type="EC" id="2.1.1.37" evidence="8"/>
<evidence type="ECO:0000256" key="4">
    <source>
        <dbReference type="ARBA" id="ARBA00022747"/>
    </source>
</evidence>
<feature type="active site" evidence="6">
    <location>
        <position position="89"/>
    </location>
</feature>
<keyword evidence="1 6" id="KW-0489">Methyltransferase</keyword>
<dbReference type="SUPFAM" id="SSF53335">
    <property type="entry name" value="S-adenosyl-L-methionine-dependent methyltransferases"/>
    <property type="match status" value="1"/>
</dbReference>
<dbReference type="Gene3D" id="3.90.120.10">
    <property type="entry name" value="DNA Methylase, subunit A, domain 2"/>
    <property type="match status" value="1"/>
</dbReference>
<reference evidence="9" key="1">
    <citation type="submission" date="2020-01" db="EMBL/GenBank/DDBJ databases">
        <authorList>
            <person name="Meier V. D."/>
            <person name="Meier V D."/>
        </authorList>
    </citation>
    <scope>NUCLEOTIDE SEQUENCE</scope>
    <source>
        <strain evidence="9">HLG_WM_MAG_05</strain>
    </source>
</reference>
<dbReference type="InterPro" id="IPR050750">
    <property type="entry name" value="C5-MTase"/>
</dbReference>
<dbReference type="PROSITE" id="PS00095">
    <property type="entry name" value="C5_MTASE_2"/>
    <property type="match status" value="1"/>
</dbReference>
<dbReference type="CDD" id="cd00315">
    <property type="entry name" value="Cyt_C5_DNA_methylase"/>
    <property type="match status" value="1"/>
</dbReference>
<gene>
    <name evidence="9" type="ORF">HELGO_WM38808</name>
</gene>
<keyword evidence="2 6" id="KW-0808">Transferase</keyword>
<dbReference type="NCBIfam" id="TIGR00675">
    <property type="entry name" value="dcm"/>
    <property type="match status" value="1"/>
</dbReference>
<dbReference type="PANTHER" id="PTHR46098">
    <property type="entry name" value="TRNA (CYTOSINE(38)-C(5))-METHYLTRANSFERASE"/>
    <property type="match status" value="1"/>
</dbReference>
<dbReference type="GO" id="GO:0003886">
    <property type="term" value="F:DNA (cytosine-5-)-methyltransferase activity"/>
    <property type="evidence" value="ECO:0007669"/>
    <property type="project" value="UniProtKB-EC"/>
</dbReference>
<dbReference type="InterPro" id="IPR029063">
    <property type="entry name" value="SAM-dependent_MTases_sf"/>
</dbReference>
<dbReference type="InterPro" id="IPR018117">
    <property type="entry name" value="C5_DNA_meth_AS"/>
</dbReference>
<dbReference type="GO" id="GO:0009307">
    <property type="term" value="P:DNA restriction-modification system"/>
    <property type="evidence" value="ECO:0007669"/>
    <property type="project" value="UniProtKB-KW"/>
</dbReference>
<organism evidence="9">
    <name type="scientific">uncultured Sulfurovum sp</name>
    <dbReference type="NCBI Taxonomy" id="269237"/>
    <lineage>
        <taxon>Bacteria</taxon>
        <taxon>Pseudomonadati</taxon>
        <taxon>Campylobacterota</taxon>
        <taxon>Epsilonproteobacteria</taxon>
        <taxon>Campylobacterales</taxon>
        <taxon>Sulfurovaceae</taxon>
        <taxon>Sulfurovum</taxon>
        <taxon>environmental samples</taxon>
    </lineage>
</organism>
<evidence type="ECO:0000256" key="1">
    <source>
        <dbReference type="ARBA" id="ARBA00022603"/>
    </source>
</evidence>
<keyword evidence="4" id="KW-0680">Restriction system</keyword>
<dbReference type="EMBL" id="CACVAU010000039">
    <property type="protein sequence ID" value="CAA6812389.1"/>
    <property type="molecule type" value="Genomic_DNA"/>
</dbReference>
<evidence type="ECO:0000313" key="9">
    <source>
        <dbReference type="EMBL" id="CAA6812389.1"/>
    </source>
</evidence>
<evidence type="ECO:0000256" key="2">
    <source>
        <dbReference type="ARBA" id="ARBA00022679"/>
    </source>
</evidence>
<comment type="similarity">
    <text evidence="6 7">Belongs to the class I-like SAM-binding methyltransferase superfamily. C5-methyltransferase family.</text>
</comment>
<evidence type="ECO:0000256" key="7">
    <source>
        <dbReference type="RuleBase" id="RU000416"/>
    </source>
</evidence>
<comment type="catalytic activity">
    <reaction evidence="5 8">
        <text>a 2'-deoxycytidine in DNA + S-adenosyl-L-methionine = a 5-methyl-2'-deoxycytidine in DNA + S-adenosyl-L-homocysteine + H(+)</text>
        <dbReference type="Rhea" id="RHEA:13681"/>
        <dbReference type="Rhea" id="RHEA-COMP:11369"/>
        <dbReference type="Rhea" id="RHEA-COMP:11370"/>
        <dbReference type="ChEBI" id="CHEBI:15378"/>
        <dbReference type="ChEBI" id="CHEBI:57856"/>
        <dbReference type="ChEBI" id="CHEBI:59789"/>
        <dbReference type="ChEBI" id="CHEBI:85452"/>
        <dbReference type="ChEBI" id="CHEBI:85454"/>
        <dbReference type="EC" id="2.1.1.37"/>
    </reaction>
</comment>
<dbReference type="PROSITE" id="PS00094">
    <property type="entry name" value="C5_MTASE_1"/>
    <property type="match status" value="1"/>
</dbReference>
<proteinExistence type="inferred from homology"/>
<dbReference type="PRINTS" id="PR00105">
    <property type="entry name" value="C5METTRFRASE"/>
</dbReference>
<accession>A0A6S6SV20</accession>